<name>A0A0C4Y513_9BURK</name>
<sequence length="160" mass="16859">MAAIIPSMSSIDALRFAFTGQLMLAGRQWRHISQGAVTAYGISAAAAGPLLFIRRLGGGVRQVTLADYVGLEGASLVRLVDQLSAAGLVRREVDANDRRANALWLTDAGEALAEKIEVELKQLRASVFAGVSEQDFEGAMRVLNALAQAAESAPTTAFGS</sequence>
<keyword evidence="2" id="KW-0238">DNA-binding</keyword>
<dbReference type="PANTHER" id="PTHR33164:SF64">
    <property type="entry name" value="TRANSCRIPTIONAL REGULATOR SLYA"/>
    <property type="match status" value="1"/>
</dbReference>
<evidence type="ECO:0000313" key="6">
    <source>
        <dbReference type="Proteomes" id="UP000031843"/>
    </source>
</evidence>
<dbReference type="PRINTS" id="PR00598">
    <property type="entry name" value="HTHMARR"/>
</dbReference>
<protein>
    <submittedName>
        <fullName evidence="5">Transcriptional regulator, MarR family</fullName>
    </submittedName>
</protein>
<keyword evidence="6" id="KW-1185">Reference proteome</keyword>
<proteinExistence type="predicted"/>
<dbReference type="EMBL" id="CP010536">
    <property type="protein sequence ID" value="AJG18035.1"/>
    <property type="molecule type" value="Genomic_DNA"/>
</dbReference>
<dbReference type="AlphaFoldDB" id="A0A0C4Y513"/>
<evidence type="ECO:0000313" key="5">
    <source>
        <dbReference type="EMBL" id="AJG18035.1"/>
    </source>
</evidence>
<dbReference type="SMART" id="SM00347">
    <property type="entry name" value="HTH_MARR"/>
    <property type="match status" value="1"/>
</dbReference>
<dbReference type="InterPro" id="IPR039422">
    <property type="entry name" value="MarR/SlyA-like"/>
</dbReference>
<evidence type="ECO:0000256" key="3">
    <source>
        <dbReference type="ARBA" id="ARBA00023163"/>
    </source>
</evidence>
<accession>A0A0C4Y513</accession>
<gene>
    <name evidence="5" type="ORF">RR42_m0622</name>
</gene>
<dbReference type="Gene3D" id="1.10.10.10">
    <property type="entry name" value="Winged helix-like DNA-binding domain superfamily/Winged helix DNA-binding domain"/>
    <property type="match status" value="1"/>
</dbReference>
<dbReference type="PANTHER" id="PTHR33164">
    <property type="entry name" value="TRANSCRIPTIONAL REGULATOR, MARR FAMILY"/>
    <property type="match status" value="1"/>
</dbReference>
<keyword evidence="3" id="KW-0804">Transcription</keyword>
<evidence type="ECO:0000259" key="4">
    <source>
        <dbReference type="PROSITE" id="PS50995"/>
    </source>
</evidence>
<dbReference type="InterPro" id="IPR036390">
    <property type="entry name" value="WH_DNA-bd_sf"/>
</dbReference>
<evidence type="ECO:0000256" key="1">
    <source>
        <dbReference type="ARBA" id="ARBA00023015"/>
    </source>
</evidence>
<dbReference type="GO" id="GO:0003677">
    <property type="term" value="F:DNA binding"/>
    <property type="evidence" value="ECO:0007669"/>
    <property type="project" value="UniProtKB-KW"/>
</dbReference>
<dbReference type="InterPro" id="IPR000835">
    <property type="entry name" value="HTH_MarR-typ"/>
</dbReference>
<reference evidence="5 6" key="1">
    <citation type="journal article" date="2015" name="Genome Announc.">
        <title>Complete Genome Sequence of Cupriavidus basilensis 4G11, Isolated from the Oak Ridge Field Research Center Site.</title>
        <authorList>
            <person name="Ray J."/>
            <person name="Waters R.J."/>
            <person name="Skerker J.M."/>
            <person name="Kuehl J.V."/>
            <person name="Price M.N."/>
            <person name="Huang J."/>
            <person name="Chakraborty R."/>
            <person name="Arkin A.P."/>
            <person name="Deutschbauer A."/>
        </authorList>
    </citation>
    <scope>NUCLEOTIDE SEQUENCE [LARGE SCALE GENOMIC DNA]</scope>
    <source>
        <strain evidence="5">4G11</strain>
    </source>
</reference>
<dbReference type="PROSITE" id="PS50995">
    <property type="entry name" value="HTH_MARR_2"/>
    <property type="match status" value="1"/>
</dbReference>
<evidence type="ECO:0000256" key="2">
    <source>
        <dbReference type="ARBA" id="ARBA00023125"/>
    </source>
</evidence>
<dbReference type="SUPFAM" id="SSF46785">
    <property type="entry name" value="Winged helix' DNA-binding domain"/>
    <property type="match status" value="1"/>
</dbReference>
<dbReference type="KEGG" id="cbw:RR42_m0622"/>
<feature type="domain" description="HTH marR-type" evidence="4">
    <location>
        <begin position="15"/>
        <end position="148"/>
    </location>
</feature>
<keyword evidence="1" id="KW-0805">Transcription regulation</keyword>
<organism evidence="5 6">
    <name type="scientific">Cupriavidus basilensis</name>
    <dbReference type="NCBI Taxonomy" id="68895"/>
    <lineage>
        <taxon>Bacteria</taxon>
        <taxon>Pseudomonadati</taxon>
        <taxon>Pseudomonadota</taxon>
        <taxon>Betaproteobacteria</taxon>
        <taxon>Burkholderiales</taxon>
        <taxon>Burkholderiaceae</taxon>
        <taxon>Cupriavidus</taxon>
    </lineage>
</organism>
<dbReference type="GO" id="GO:0006950">
    <property type="term" value="P:response to stress"/>
    <property type="evidence" value="ECO:0007669"/>
    <property type="project" value="TreeGrafter"/>
</dbReference>
<dbReference type="Proteomes" id="UP000031843">
    <property type="component" value="Chromosome main"/>
</dbReference>
<dbReference type="GO" id="GO:0003700">
    <property type="term" value="F:DNA-binding transcription factor activity"/>
    <property type="evidence" value="ECO:0007669"/>
    <property type="project" value="InterPro"/>
</dbReference>
<dbReference type="STRING" id="68895.RR42_m0622"/>
<dbReference type="InterPro" id="IPR036388">
    <property type="entry name" value="WH-like_DNA-bd_sf"/>
</dbReference>
<dbReference type="Pfam" id="PF12802">
    <property type="entry name" value="MarR_2"/>
    <property type="match status" value="1"/>
</dbReference>